<feature type="compositionally biased region" description="Polar residues" evidence="1">
    <location>
        <begin position="32"/>
        <end position="45"/>
    </location>
</feature>
<evidence type="ECO:0000313" key="2">
    <source>
        <dbReference type="EMBL" id="CAK7346645.1"/>
    </source>
</evidence>
<evidence type="ECO:0000313" key="3">
    <source>
        <dbReference type="Proteomes" id="UP001314170"/>
    </source>
</evidence>
<dbReference type="AlphaFoldDB" id="A0AAV1S5P2"/>
<gene>
    <name evidence="2" type="ORF">DCAF_LOCUS19322</name>
</gene>
<comment type="caution">
    <text evidence="2">The sequence shown here is derived from an EMBL/GenBank/DDBJ whole genome shotgun (WGS) entry which is preliminary data.</text>
</comment>
<protein>
    <submittedName>
        <fullName evidence="2">Uncharacterized protein</fullName>
    </submittedName>
</protein>
<keyword evidence="3" id="KW-1185">Reference proteome</keyword>
<sequence length="85" mass="9948">MLAWCLFWSRHDFDYKARYLRANDRSWKKSTNKSSADNQDLVKQNTEYDMENNEENGSREDCDNSDIVVAAYNEEIMATADISIV</sequence>
<proteinExistence type="predicted"/>
<reference evidence="2 3" key="1">
    <citation type="submission" date="2024-01" db="EMBL/GenBank/DDBJ databases">
        <authorList>
            <person name="Waweru B."/>
        </authorList>
    </citation>
    <scope>NUCLEOTIDE SEQUENCE [LARGE SCALE GENOMIC DNA]</scope>
</reference>
<evidence type="ECO:0000256" key="1">
    <source>
        <dbReference type="SAM" id="MobiDB-lite"/>
    </source>
</evidence>
<organism evidence="2 3">
    <name type="scientific">Dovyalis caffra</name>
    <dbReference type="NCBI Taxonomy" id="77055"/>
    <lineage>
        <taxon>Eukaryota</taxon>
        <taxon>Viridiplantae</taxon>
        <taxon>Streptophyta</taxon>
        <taxon>Embryophyta</taxon>
        <taxon>Tracheophyta</taxon>
        <taxon>Spermatophyta</taxon>
        <taxon>Magnoliopsida</taxon>
        <taxon>eudicotyledons</taxon>
        <taxon>Gunneridae</taxon>
        <taxon>Pentapetalae</taxon>
        <taxon>rosids</taxon>
        <taxon>fabids</taxon>
        <taxon>Malpighiales</taxon>
        <taxon>Salicaceae</taxon>
        <taxon>Flacourtieae</taxon>
        <taxon>Dovyalis</taxon>
    </lineage>
</organism>
<dbReference type="EMBL" id="CAWUPB010001173">
    <property type="protein sequence ID" value="CAK7346645.1"/>
    <property type="molecule type" value="Genomic_DNA"/>
</dbReference>
<accession>A0AAV1S5P2</accession>
<feature type="region of interest" description="Disordered" evidence="1">
    <location>
        <begin position="26"/>
        <end position="45"/>
    </location>
</feature>
<name>A0AAV1S5P2_9ROSI</name>
<dbReference type="Proteomes" id="UP001314170">
    <property type="component" value="Unassembled WGS sequence"/>
</dbReference>